<keyword evidence="1" id="KW-0732">Signal</keyword>
<name>A0A2S1SFU7_9FLAO</name>
<accession>A0A2S1SFU7</accession>
<dbReference type="OrthoDB" id="1076994at2"/>
<gene>
    <name evidence="2" type="ORF">HYN49_04890</name>
</gene>
<dbReference type="EMBL" id="CP029187">
    <property type="protein sequence ID" value="AWI25286.1"/>
    <property type="molecule type" value="Genomic_DNA"/>
</dbReference>
<evidence type="ECO:0008006" key="4">
    <source>
        <dbReference type="Google" id="ProtNLM"/>
    </source>
</evidence>
<dbReference type="KEGG" id="fpal:HYN49_04890"/>
<dbReference type="AlphaFoldDB" id="A0A2S1SFU7"/>
<keyword evidence="3" id="KW-1185">Reference proteome</keyword>
<organism evidence="2 3">
    <name type="scientific">Flavobacterium pallidum</name>
    <dbReference type="NCBI Taxonomy" id="2172098"/>
    <lineage>
        <taxon>Bacteria</taxon>
        <taxon>Pseudomonadati</taxon>
        <taxon>Bacteroidota</taxon>
        <taxon>Flavobacteriia</taxon>
        <taxon>Flavobacteriales</taxon>
        <taxon>Flavobacteriaceae</taxon>
        <taxon>Flavobacterium</taxon>
    </lineage>
</organism>
<feature type="signal peptide" evidence="1">
    <location>
        <begin position="1"/>
        <end position="22"/>
    </location>
</feature>
<proteinExistence type="predicted"/>
<evidence type="ECO:0000256" key="1">
    <source>
        <dbReference type="SAM" id="SignalP"/>
    </source>
</evidence>
<reference evidence="2 3" key="1">
    <citation type="submission" date="2018-05" db="EMBL/GenBank/DDBJ databases">
        <title>Genome sequencing of Flavobacterium sp. HYN0049.</title>
        <authorList>
            <person name="Yi H."/>
            <person name="Baek C."/>
        </authorList>
    </citation>
    <scope>NUCLEOTIDE SEQUENCE [LARGE SCALE GENOMIC DNA]</scope>
    <source>
        <strain evidence="2 3">HYN0049</strain>
    </source>
</reference>
<evidence type="ECO:0000313" key="3">
    <source>
        <dbReference type="Proteomes" id="UP000244937"/>
    </source>
</evidence>
<dbReference type="PROSITE" id="PS51257">
    <property type="entry name" value="PROKAR_LIPOPROTEIN"/>
    <property type="match status" value="1"/>
</dbReference>
<sequence length="148" mass="16646">MKKIIIAGFLFSILSACTGVMAKADFVGIWKSSSDNAVIKLNTDGTYIAKQVDIGKLDSNEDNGKAIDFSGKWQLVKNDGDYSLRLHSEALYSNFGIDKTYIEDGKRRSHKIDITFEIQGGTREKPLQVFTWIGDPDDMHKYEFIKAE</sequence>
<dbReference type="RefSeq" id="WP_108903080.1">
    <property type="nucleotide sequence ID" value="NZ_CP029187.1"/>
</dbReference>
<protein>
    <recommendedName>
        <fullName evidence="4">Lipocalin-like domain-containing protein</fullName>
    </recommendedName>
</protein>
<dbReference type="Proteomes" id="UP000244937">
    <property type="component" value="Chromosome"/>
</dbReference>
<evidence type="ECO:0000313" key="2">
    <source>
        <dbReference type="EMBL" id="AWI25286.1"/>
    </source>
</evidence>
<feature type="chain" id="PRO_5015753370" description="Lipocalin-like domain-containing protein" evidence="1">
    <location>
        <begin position="23"/>
        <end position="148"/>
    </location>
</feature>